<protein>
    <submittedName>
        <fullName evidence="1">Uncharacterized protein</fullName>
    </submittedName>
</protein>
<dbReference type="AlphaFoldDB" id="A0A7R9GWT5"/>
<accession>A0A7R9GWT5</accession>
<name>A0A7R9GWT5_TIMPO</name>
<evidence type="ECO:0000313" key="1">
    <source>
        <dbReference type="EMBL" id="CAD7397697.1"/>
    </source>
</evidence>
<proteinExistence type="predicted"/>
<organism evidence="1">
    <name type="scientific">Timema poppense</name>
    <name type="common">Walking stick</name>
    <dbReference type="NCBI Taxonomy" id="170557"/>
    <lineage>
        <taxon>Eukaryota</taxon>
        <taxon>Metazoa</taxon>
        <taxon>Ecdysozoa</taxon>
        <taxon>Arthropoda</taxon>
        <taxon>Hexapoda</taxon>
        <taxon>Insecta</taxon>
        <taxon>Pterygota</taxon>
        <taxon>Neoptera</taxon>
        <taxon>Polyneoptera</taxon>
        <taxon>Phasmatodea</taxon>
        <taxon>Timematodea</taxon>
        <taxon>Timematoidea</taxon>
        <taxon>Timematidae</taxon>
        <taxon>Timema</taxon>
    </lineage>
</organism>
<dbReference type="EMBL" id="OD000448">
    <property type="protein sequence ID" value="CAD7397697.1"/>
    <property type="molecule type" value="Genomic_DNA"/>
</dbReference>
<reference evidence="1" key="1">
    <citation type="submission" date="2020-11" db="EMBL/GenBank/DDBJ databases">
        <authorList>
            <person name="Tran Van P."/>
        </authorList>
    </citation>
    <scope>NUCLEOTIDE SEQUENCE</scope>
</reference>
<sequence>MCVYIQENLKYIYRFWIISIKYLHDKKNDIPWLIVSISADKLDRGTSALLVLFLSLSSRLSHLTGGLVVTRDGGERMETEAEVLRPLADTPPIYVYMVSNSQVCYVLGSQPMSPRVLSPSCGPACPVCGPVFVYHELSRCINIQFTFKFQIRILEKIVNIRGNINIIENTKQVKCELDLAVTTAIFCVINDEYRSISSTENV</sequence>
<gene>
    <name evidence="1" type="ORF">TPSB3V08_LOCUS1286</name>
</gene>